<name>A0A8J5CLK6_CHIOP</name>
<proteinExistence type="predicted"/>
<dbReference type="AlphaFoldDB" id="A0A8J5CLK6"/>
<sequence length="120" mass="13752">MGSNTQTHTQTQLWEAAVTRVEPLRGRSDWGRAARHTLLHQTLYRHWLSRQVTYARDSNDAGQGTTHGKLYPSCLAAMVPMPRNYQPRNILTTDRPTWRRHLTTALRQAVASALRATFLE</sequence>
<accession>A0A8J5CLK6</accession>
<reference evidence="1" key="1">
    <citation type="submission" date="2020-07" db="EMBL/GenBank/DDBJ databases">
        <title>The High-quality genome of the commercially important snow crab, Chionoecetes opilio.</title>
        <authorList>
            <person name="Jeong J.-H."/>
            <person name="Ryu S."/>
        </authorList>
    </citation>
    <scope>NUCLEOTIDE SEQUENCE</scope>
    <source>
        <strain evidence="1">MADBK_172401_WGS</strain>
        <tissue evidence="1">Digestive gland</tissue>
    </source>
</reference>
<evidence type="ECO:0000313" key="1">
    <source>
        <dbReference type="EMBL" id="KAG0714990.1"/>
    </source>
</evidence>
<keyword evidence="2" id="KW-1185">Reference proteome</keyword>
<dbReference type="EMBL" id="JACEEZ010020108">
    <property type="protein sequence ID" value="KAG0714990.1"/>
    <property type="molecule type" value="Genomic_DNA"/>
</dbReference>
<evidence type="ECO:0000313" key="2">
    <source>
        <dbReference type="Proteomes" id="UP000770661"/>
    </source>
</evidence>
<comment type="caution">
    <text evidence="1">The sequence shown here is derived from an EMBL/GenBank/DDBJ whole genome shotgun (WGS) entry which is preliminary data.</text>
</comment>
<protein>
    <submittedName>
        <fullName evidence="1">Uncharacterized protein</fullName>
    </submittedName>
</protein>
<gene>
    <name evidence="1" type="ORF">GWK47_012988</name>
</gene>
<organism evidence="1 2">
    <name type="scientific">Chionoecetes opilio</name>
    <name type="common">Atlantic snow crab</name>
    <name type="synonym">Cancer opilio</name>
    <dbReference type="NCBI Taxonomy" id="41210"/>
    <lineage>
        <taxon>Eukaryota</taxon>
        <taxon>Metazoa</taxon>
        <taxon>Ecdysozoa</taxon>
        <taxon>Arthropoda</taxon>
        <taxon>Crustacea</taxon>
        <taxon>Multicrustacea</taxon>
        <taxon>Malacostraca</taxon>
        <taxon>Eumalacostraca</taxon>
        <taxon>Eucarida</taxon>
        <taxon>Decapoda</taxon>
        <taxon>Pleocyemata</taxon>
        <taxon>Brachyura</taxon>
        <taxon>Eubrachyura</taxon>
        <taxon>Majoidea</taxon>
        <taxon>Majidae</taxon>
        <taxon>Chionoecetes</taxon>
    </lineage>
</organism>
<dbReference type="Proteomes" id="UP000770661">
    <property type="component" value="Unassembled WGS sequence"/>
</dbReference>